<evidence type="ECO:0000256" key="2">
    <source>
        <dbReference type="ARBA" id="ARBA00004687"/>
    </source>
</evidence>
<protein>
    <recommendedName>
        <fullName evidence="14">GPI transamidase component PIG-S</fullName>
    </recommendedName>
</protein>
<feature type="region of interest" description="Disordered" evidence="10">
    <location>
        <begin position="1"/>
        <end position="21"/>
    </location>
</feature>
<dbReference type="InterPro" id="IPR019540">
    <property type="entry name" value="PtdIno-glycan_biosynth_class_S"/>
</dbReference>
<feature type="compositionally biased region" description="Basic and acidic residues" evidence="10">
    <location>
        <begin position="1"/>
        <end position="13"/>
    </location>
</feature>
<evidence type="ECO:0000256" key="11">
    <source>
        <dbReference type="SAM" id="Phobius"/>
    </source>
</evidence>
<dbReference type="PANTHER" id="PTHR21072:SF13">
    <property type="entry name" value="GPI TRANSAMIDASE COMPONENT PIG-S"/>
    <property type="match status" value="1"/>
</dbReference>
<evidence type="ECO:0000313" key="13">
    <source>
        <dbReference type="Proteomes" id="UP001310890"/>
    </source>
</evidence>
<feature type="transmembrane region" description="Helical" evidence="11">
    <location>
        <begin position="30"/>
        <end position="49"/>
    </location>
</feature>
<dbReference type="GO" id="GO:0016255">
    <property type="term" value="P:attachment of GPI anchor to protein"/>
    <property type="evidence" value="ECO:0007669"/>
    <property type="project" value="InterPro"/>
</dbReference>
<dbReference type="AlphaFoldDB" id="A0AAN7TFC6"/>
<evidence type="ECO:0000256" key="3">
    <source>
        <dbReference type="ARBA" id="ARBA00005316"/>
    </source>
</evidence>
<comment type="similarity">
    <text evidence="3">Belongs to the PIGS family.</text>
</comment>
<evidence type="ECO:0000256" key="10">
    <source>
        <dbReference type="SAM" id="MobiDB-lite"/>
    </source>
</evidence>
<dbReference type="EMBL" id="JAVRRL010000044">
    <property type="protein sequence ID" value="KAK5110918.1"/>
    <property type="molecule type" value="Genomic_DNA"/>
</dbReference>
<proteinExistence type="inferred from homology"/>
<keyword evidence="9" id="KW-0325">Glycoprotein</keyword>
<sequence>MEHPVSNDVKRAEAPAPPAQSPQVTWTRRWIIMSFWAIIVCFGLPHWLLTTSTYRATLPLDSMDWWAQGDQVCAVDEAGWLPQHSENEKAFRYASTYHLTFSLFTPAAMPADWSIEEALNQYVRPLTTALSNVSDFTIETQVQLHASFSPSIAGPQFDAATRDWILQKSDLRGFINAAEWPLSPSIGAGPTMNFVLYVPALEQTPLVIAETGRSTSWMILQWGGVAILNQVGEPSPKLTMADMEPVMLTFAEQLATLLGLPSDAGSFDNRVLHLKQTRAVSLIKSASSTLGALSRLTLKLKAIAIPDTVAAAVDKTLSSLEQACNALQLGKWDTALHHARTGNDAIETAFFEPSMVGQVYFPDEHKVAVYVPLLGPMAVPLIMTGLKEFRSWRQARKAKAD</sequence>
<evidence type="ECO:0000256" key="6">
    <source>
        <dbReference type="ARBA" id="ARBA00022824"/>
    </source>
</evidence>
<keyword evidence="6" id="KW-0256">Endoplasmic reticulum</keyword>
<evidence type="ECO:0000256" key="7">
    <source>
        <dbReference type="ARBA" id="ARBA00022989"/>
    </source>
</evidence>
<dbReference type="GO" id="GO:0042765">
    <property type="term" value="C:GPI-anchor transamidase complex"/>
    <property type="evidence" value="ECO:0007669"/>
    <property type="project" value="InterPro"/>
</dbReference>
<comment type="caution">
    <text evidence="12">The sequence shown here is derived from an EMBL/GenBank/DDBJ whole genome shotgun (WGS) entry which is preliminary data.</text>
</comment>
<evidence type="ECO:0000313" key="12">
    <source>
        <dbReference type="EMBL" id="KAK5110918.1"/>
    </source>
</evidence>
<evidence type="ECO:0000256" key="9">
    <source>
        <dbReference type="ARBA" id="ARBA00023180"/>
    </source>
</evidence>
<evidence type="ECO:0000256" key="1">
    <source>
        <dbReference type="ARBA" id="ARBA00004477"/>
    </source>
</evidence>
<evidence type="ECO:0008006" key="14">
    <source>
        <dbReference type="Google" id="ProtNLM"/>
    </source>
</evidence>
<keyword evidence="4" id="KW-0337">GPI-anchor biosynthesis</keyword>
<gene>
    <name evidence="12" type="ORF">LTR62_005456</name>
</gene>
<comment type="pathway">
    <text evidence="2">Glycolipid biosynthesis; glycosylphosphatidylinositol-anchor biosynthesis.</text>
</comment>
<keyword evidence="8 11" id="KW-0472">Membrane</keyword>
<dbReference type="PANTHER" id="PTHR21072">
    <property type="entry name" value="GPI TRANSAMIDASE COMPONENT PIG-S"/>
    <property type="match status" value="1"/>
</dbReference>
<evidence type="ECO:0000256" key="5">
    <source>
        <dbReference type="ARBA" id="ARBA00022692"/>
    </source>
</evidence>
<keyword evidence="5 11" id="KW-0812">Transmembrane</keyword>
<keyword evidence="7 11" id="KW-1133">Transmembrane helix</keyword>
<organism evidence="12 13">
    <name type="scientific">Meristemomyces frigidus</name>
    <dbReference type="NCBI Taxonomy" id="1508187"/>
    <lineage>
        <taxon>Eukaryota</taxon>
        <taxon>Fungi</taxon>
        <taxon>Dikarya</taxon>
        <taxon>Ascomycota</taxon>
        <taxon>Pezizomycotina</taxon>
        <taxon>Dothideomycetes</taxon>
        <taxon>Dothideomycetidae</taxon>
        <taxon>Mycosphaerellales</taxon>
        <taxon>Teratosphaeriaceae</taxon>
        <taxon>Meristemomyces</taxon>
    </lineage>
</organism>
<evidence type="ECO:0000256" key="4">
    <source>
        <dbReference type="ARBA" id="ARBA00022502"/>
    </source>
</evidence>
<evidence type="ECO:0000256" key="8">
    <source>
        <dbReference type="ARBA" id="ARBA00023136"/>
    </source>
</evidence>
<dbReference type="GO" id="GO:0006506">
    <property type="term" value="P:GPI anchor biosynthetic process"/>
    <property type="evidence" value="ECO:0007669"/>
    <property type="project" value="UniProtKB-KW"/>
</dbReference>
<dbReference type="Pfam" id="PF10510">
    <property type="entry name" value="PIG-S"/>
    <property type="match status" value="2"/>
</dbReference>
<dbReference type="Proteomes" id="UP001310890">
    <property type="component" value="Unassembled WGS sequence"/>
</dbReference>
<reference evidence="12" key="1">
    <citation type="submission" date="2023-08" db="EMBL/GenBank/DDBJ databases">
        <title>Black Yeasts Isolated from many extreme environments.</title>
        <authorList>
            <person name="Coleine C."/>
            <person name="Stajich J.E."/>
            <person name="Selbmann L."/>
        </authorList>
    </citation>
    <scope>NUCLEOTIDE SEQUENCE</scope>
    <source>
        <strain evidence="12">CCFEE 5401</strain>
    </source>
</reference>
<accession>A0AAN7TFC6</accession>
<name>A0AAN7TFC6_9PEZI</name>
<comment type="subcellular location">
    <subcellularLocation>
        <location evidence="1">Endoplasmic reticulum membrane</location>
        <topology evidence="1">Multi-pass membrane protein</topology>
    </subcellularLocation>
</comment>